<feature type="domain" description="Thioredoxin" evidence="8">
    <location>
        <begin position="30"/>
        <end position="215"/>
    </location>
</feature>
<keyword evidence="2 7" id="KW-0732">Signal</keyword>
<dbReference type="AlphaFoldDB" id="A0A4R8FF77"/>
<dbReference type="GO" id="GO:0016853">
    <property type="term" value="F:isomerase activity"/>
    <property type="evidence" value="ECO:0007669"/>
    <property type="project" value="UniProtKB-KW"/>
</dbReference>
<dbReference type="Gene3D" id="3.40.30.10">
    <property type="entry name" value="Glutaredoxin"/>
    <property type="match status" value="1"/>
</dbReference>
<keyword evidence="4" id="KW-1015">Disulfide bond</keyword>
<dbReference type="SUPFAM" id="SSF52833">
    <property type="entry name" value="Thioredoxin-like"/>
    <property type="match status" value="1"/>
</dbReference>
<evidence type="ECO:0000256" key="2">
    <source>
        <dbReference type="ARBA" id="ARBA00022729"/>
    </source>
</evidence>
<proteinExistence type="inferred from homology"/>
<feature type="region of interest" description="Disordered" evidence="6">
    <location>
        <begin position="33"/>
        <end position="53"/>
    </location>
</feature>
<dbReference type="InterPro" id="IPR012336">
    <property type="entry name" value="Thioredoxin-like_fold"/>
</dbReference>
<dbReference type="OrthoDB" id="9780340at2"/>
<keyword evidence="5" id="KW-0676">Redox-active center</keyword>
<evidence type="ECO:0000256" key="5">
    <source>
        <dbReference type="ARBA" id="ARBA00023284"/>
    </source>
</evidence>
<reference evidence="9 10" key="1">
    <citation type="submission" date="2019-03" db="EMBL/GenBank/DDBJ databases">
        <title>Freshwater and sediment microbial communities from various areas in North America, analyzing microbe dynamics in response to fracking.</title>
        <authorList>
            <person name="Lamendella R."/>
        </authorList>
    </citation>
    <scope>NUCLEOTIDE SEQUENCE [LARGE SCALE GENOMIC DNA]</scope>
    <source>
        <strain evidence="9 10">6_TX</strain>
    </source>
</reference>
<dbReference type="PANTHER" id="PTHR13887">
    <property type="entry name" value="GLUTATHIONE S-TRANSFERASE KAPPA"/>
    <property type="match status" value="1"/>
</dbReference>
<name>A0A4R8FF77_9GAMM</name>
<keyword evidence="3" id="KW-0560">Oxidoreductase</keyword>
<organism evidence="9 10">
    <name type="scientific">Modicisalibacter xianhensis</name>
    <dbReference type="NCBI Taxonomy" id="442341"/>
    <lineage>
        <taxon>Bacteria</taxon>
        <taxon>Pseudomonadati</taxon>
        <taxon>Pseudomonadota</taxon>
        <taxon>Gammaproteobacteria</taxon>
        <taxon>Oceanospirillales</taxon>
        <taxon>Halomonadaceae</taxon>
        <taxon>Modicisalibacter</taxon>
    </lineage>
</organism>
<feature type="compositionally biased region" description="Basic and acidic residues" evidence="6">
    <location>
        <begin position="39"/>
        <end position="48"/>
    </location>
</feature>
<evidence type="ECO:0000256" key="7">
    <source>
        <dbReference type="SAM" id="SignalP"/>
    </source>
</evidence>
<dbReference type="RefSeq" id="WP_134021156.1">
    <property type="nucleotide sequence ID" value="NZ_SOEC01000030.1"/>
</dbReference>
<protein>
    <submittedName>
        <fullName evidence="9">Protein-disulfide isomerase</fullName>
    </submittedName>
</protein>
<evidence type="ECO:0000256" key="1">
    <source>
        <dbReference type="ARBA" id="ARBA00005791"/>
    </source>
</evidence>
<evidence type="ECO:0000313" key="9">
    <source>
        <dbReference type="EMBL" id="TDX22195.1"/>
    </source>
</evidence>
<gene>
    <name evidence="9" type="ORF">DFO67_1305</name>
</gene>
<dbReference type="GO" id="GO:0016491">
    <property type="term" value="F:oxidoreductase activity"/>
    <property type="evidence" value="ECO:0007669"/>
    <property type="project" value="UniProtKB-KW"/>
</dbReference>
<comment type="caution">
    <text evidence="9">The sequence shown here is derived from an EMBL/GenBank/DDBJ whole genome shotgun (WGS) entry which is preliminary data.</text>
</comment>
<dbReference type="PANTHER" id="PTHR13887:SF14">
    <property type="entry name" value="DISULFIDE BOND FORMATION PROTEIN D"/>
    <property type="match status" value="1"/>
</dbReference>
<evidence type="ECO:0000256" key="4">
    <source>
        <dbReference type="ARBA" id="ARBA00023157"/>
    </source>
</evidence>
<evidence type="ECO:0000259" key="8">
    <source>
        <dbReference type="PROSITE" id="PS51352"/>
    </source>
</evidence>
<keyword evidence="9" id="KW-0413">Isomerase</keyword>
<comment type="similarity">
    <text evidence="1">Belongs to the thioredoxin family. DsbA subfamily.</text>
</comment>
<evidence type="ECO:0000256" key="6">
    <source>
        <dbReference type="SAM" id="MobiDB-lite"/>
    </source>
</evidence>
<dbReference type="PROSITE" id="PS51352">
    <property type="entry name" value="THIOREDOXIN_2"/>
    <property type="match status" value="1"/>
</dbReference>
<dbReference type="EMBL" id="SOEC01000030">
    <property type="protein sequence ID" value="TDX22195.1"/>
    <property type="molecule type" value="Genomic_DNA"/>
</dbReference>
<dbReference type="Pfam" id="PF13462">
    <property type="entry name" value="Thioredoxin_4"/>
    <property type="match status" value="1"/>
</dbReference>
<accession>A0A4R8FF77</accession>
<dbReference type="Proteomes" id="UP000294489">
    <property type="component" value="Unassembled WGS sequence"/>
</dbReference>
<feature type="chain" id="PRO_5020698037" evidence="7">
    <location>
        <begin position="33"/>
        <end position="218"/>
    </location>
</feature>
<feature type="signal peptide" evidence="7">
    <location>
        <begin position="1"/>
        <end position="32"/>
    </location>
</feature>
<sequence>MTRKTISFTVIIVAVAIAAAMFIYSSTASLQAADTEPSAEDRENRLERSYSPSFGPQDAPVTIVEFFDPSCEACRAFYPIVKRILAENPNDVRLVLRYTPFHKGSEEVVRLLEAARLQGVFKPVLEAVLAAQPEWAAHGRPRLDKAWAAAEAAGLDVETARQSMIRPDVDATINQDKEDVAALGIMKTPTFFVNGQPLPSFGVQQLKDLVREEISSSN</sequence>
<dbReference type="InterPro" id="IPR036249">
    <property type="entry name" value="Thioredoxin-like_sf"/>
</dbReference>
<dbReference type="InterPro" id="IPR013766">
    <property type="entry name" value="Thioredoxin_domain"/>
</dbReference>
<evidence type="ECO:0000313" key="10">
    <source>
        <dbReference type="Proteomes" id="UP000294489"/>
    </source>
</evidence>
<evidence type="ECO:0000256" key="3">
    <source>
        <dbReference type="ARBA" id="ARBA00023002"/>
    </source>
</evidence>